<organism evidence="1 2">
    <name type="scientific">Dyella humi</name>
    <dbReference type="NCBI Taxonomy" id="1770547"/>
    <lineage>
        <taxon>Bacteria</taxon>
        <taxon>Pseudomonadati</taxon>
        <taxon>Pseudomonadota</taxon>
        <taxon>Gammaproteobacteria</taxon>
        <taxon>Lysobacterales</taxon>
        <taxon>Rhodanobacteraceae</taxon>
        <taxon>Dyella</taxon>
    </lineage>
</organism>
<sequence>MLLATSLPVPVTASVQPVAVTMNKLGPEGRALATQTGSWDVTETVWATPEAKPIVTTGVAVRQMIGPLLQEILYPAGDQSDKTISRIDYLSFNRVEGRWNYVSMDTRAPVGIMTANSFERDPPDRIQVVFMPFAVPGDSTVVSGQLLRMDQIIETIGSDGSRKDQHFIMADGTGRKWLAHRYNYTRRARS</sequence>
<reference evidence="1 2" key="1">
    <citation type="submission" date="2020-10" db="EMBL/GenBank/DDBJ databases">
        <title>Phylogeny of dyella-like bacteria.</title>
        <authorList>
            <person name="Fu J."/>
        </authorList>
    </citation>
    <scope>NUCLEOTIDE SEQUENCE [LARGE SCALE GENOMIC DNA]</scope>
    <source>
        <strain evidence="1 2">DHG40</strain>
    </source>
</reference>
<keyword evidence="2" id="KW-1185">Reference proteome</keyword>
<protein>
    <recommendedName>
        <fullName evidence="3">DUF1579 domain-containing protein</fullName>
    </recommendedName>
</protein>
<gene>
    <name evidence="1" type="ORF">ISP18_00780</name>
</gene>
<proteinExistence type="predicted"/>
<evidence type="ECO:0008006" key="3">
    <source>
        <dbReference type="Google" id="ProtNLM"/>
    </source>
</evidence>
<accession>A0ABW8ID81</accession>
<dbReference type="Proteomes" id="UP001620409">
    <property type="component" value="Unassembled WGS sequence"/>
</dbReference>
<dbReference type="RefSeq" id="WP_380015956.1">
    <property type="nucleotide sequence ID" value="NZ_JADIKI010000020.1"/>
</dbReference>
<name>A0ABW8ID81_9GAMM</name>
<comment type="caution">
    <text evidence="1">The sequence shown here is derived from an EMBL/GenBank/DDBJ whole genome shotgun (WGS) entry which is preliminary data.</text>
</comment>
<dbReference type="EMBL" id="JADIKI010000020">
    <property type="protein sequence ID" value="MFK2853127.1"/>
    <property type="molecule type" value="Genomic_DNA"/>
</dbReference>
<evidence type="ECO:0000313" key="2">
    <source>
        <dbReference type="Proteomes" id="UP001620409"/>
    </source>
</evidence>
<evidence type="ECO:0000313" key="1">
    <source>
        <dbReference type="EMBL" id="MFK2853127.1"/>
    </source>
</evidence>